<dbReference type="OrthoDB" id="5783007at2759"/>
<proteinExistence type="predicted"/>
<sequence length="112" mass="12577">MGSQRKKRSPPRNDALLEQAGVYVLKLLKTNREQKSSSEFCRCNVLGVTYMRTRVFSQTLSPPITSKFKCLTNGCCDEHEWCRFWASIGECQLVGSPEACEISHDEGALCKG</sequence>
<dbReference type="EMBL" id="KI660376">
    <property type="protein sequence ID" value="ETN74235.1"/>
    <property type="molecule type" value="Genomic_DNA"/>
</dbReference>
<protein>
    <submittedName>
        <fullName evidence="1">Uncharacterized protein</fullName>
    </submittedName>
</protein>
<name>W2SX67_NECAM</name>
<dbReference type="KEGG" id="nai:NECAME_04100"/>
<dbReference type="Proteomes" id="UP000053676">
    <property type="component" value="Unassembled WGS sequence"/>
</dbReference>
<accession>W2SX67</accession>
<evidence type="ECO:0000313" key="1">
    <source>
        <dbReference type="EMBL" id="ETN74235.1"/>
    </source>
</evidence>
<gene>
    <name evidence="1" type="ORF">NECAME_04100</name>
</gene>
<reference evidence="2" key="1">
    <citation type="journal article" date="2014" name="Nat. Genet.">
        <title>Genome of the human hookworm Necator americanus.</title>
        <authorList>
            <person name="Tang Y.T."/>
            <person name="Gao X."/>
            <person name="Rosa B.A."/>
            <person name="Abubucker S."/>
            <person name="Hallsworth-Pepin K."/>
            <person name="Martin J."/>
            <person name="Tyagi R."/>
            <person name="Heizer E."/>
            <person name="Zhang X."/>
            <person name="Bhonagiri-Palsikar V."/>
            <person name="Minx P."/>
            <person name="Warren W.C."/>
            <person name="Wang Q."/>
            <person name="Zhan B."/>
            <person name="Hotez P.J."/>
            <person name="Sternberg P.W."/>
            <person name="Dougall A."/>
            <person name="Gaze S.T."/>
            <person name="Mulvenna J."/>
            <person name="Sotillo J."/>
            <person name="Ranganathan S."/>
            <person name="Rabelo E.M."/>
            <person name="Wilson R.K."/>
            <person name="Felgner P.L."/>
            <person name="Bethony J."/>
            <person name="Hawdon J.M."/>
            <person name="Gasser R.B."/>
            <person name="Loukas A."/>
            <person name="Mitreva M."/>
        </authorList>
    </citation>
    <scope>NUCLEOTIDE SEQUENCE [LARGE SCALE GENOMIC DNA]</scope>
</reference>
<keyword evidence="2" id="KW-1185">Reference proteome</keyword>
<evidence type="ECO:0000313" key="2">
    <source>
        <dbReference type="Proteomes" id="UP000053676"/>
    </source>
</evidence>
<dbReference type="AlphaFoldDB" id="W2SX67"/>
<organism evidence="1 2">
    <name type="scientific">Necator americanus</name>
    <name type="common">Human hookworm</name>
    <dbReference type="NCBI Taxonomy" id="51031"/>
    <lineage>
        <taxon>Eukaryota</taxon>
        <taxon>Metazoa</taxon>
        <taxon>Ecdysozoa</taxon>
        <taxon>Nematoda</taxon>
        <taxon>Chromadorea</taxon>
        <taxon>Rhabditida</taxon>
        <taxon>Rhabditina</taxon>
        <taxon>Rhabditomorpha</taxon>
        <taxon>Strongyloidea</taxon>
        <taxon>Ancylostomatidae</taxon>
        <taxon>Bunostominae</taxon>
        <taxon>Necator</taxon>
    </lineage>
</organism>